<comment type="caution">
    <text evidence="2">The sequence shown here is derived from an EMBL/GenBank/DDBJ whole genome shotgun (WGS) entry which is preliminary data.</text>
</comment>
<gene>
    <name evidence="2" type="ORF">GCM10010964_13840</name>
</gene>
<dbReference type="EMBL" id="BMKS01000003">
    <property type="protein sequence ID" value="GGG27145.1"/>
    <property type="molecule type" value="Genomic_DNA"/>
</dbReference>
<feature type="compositionally biased region" description="Low complexity" evidence="1">
    <location>
        <begin position="744"/>
        <end position="783"/>
    </location>
</feature>
<name>A0A8J2ZA08_9PROT</name>
<feature type="region of interest" description="Disordered" evidence="1">
    <location>
        <begin position="717"/>
        <end position="802"/>
    </location>
</feature>
<dbReference type="CDD" id="cd01635">
    <property type="entry name" value="Glycosyltransferase_GTB-type"/>
    <property type="match status" value="1"/>
</dbReference>
<evidence type="ECO:0008006" key="4">
    <source>
        <dbReference type="Google" id="ProtNLM"/>
    </source>
</evidence>
<dbReference type="Proteomes" id="UP000597507">
    <property type="component" value="Unassembled WGS sequence"/>
</dbReference>
<dbReference type="AlphaFoldDB" id="A0A8J2ZA08"/>
<sequence>MALLLLDPNLTSEQGHHLAYDLRIAREAVRRGQAATIMANRAFAGGVVDGVRILPFFTETCYGAGAAQLDPIAGRFDEFRHLNDVLAEDLARLPRTDLTAADCVLVPTVSENHLLGYVTWMRSFGALDAPLFVVHLMLPSGLAVADAADPGDVVDAQRALYYRLAFRAAREPGGPAIRFFASGRQHAAEFTRLAGYEVPPHPVPIAPAPGPAAAEGPHRRLLLFAGDAKIEKGLALVPELARRLCAAHPDWTFVVHANPEIAWGPAREALEEVARIAARLGNLELGLGRLEEAQYQALLEGVDAVLFTYDPAHYGRKSSGVLWEAISLGRPVIVPADTWLEAEARAWGAGYVPYAPYGAAGAAAAFAAALPRLSGLARASAEAGARWRAENGAGALFDQLGRLWAARLLAAGLAARPREVALDLAGIRTPGWHAVERAGGAAVRWTGQEAVLRFDWPHRAAWELEIAVRGHFGVEQLEGLTARIGGPGTPAAEHPSPLAVSVRHGDGDGTAIVTVAGPAAAGAGGTASAAVGPVEITLGLPFTRRPPGERRDLGILVGGLRLRPSRGARGAPAMATRRTGVAGHPPAAAAWARGTPLGDGSFVVGPVLSGDLSATPDHPVWLSLRLHCPDGPAAARRLALWVNGIPVRLELDPGPPGGDATTWEGLARIPAAVLRRGGAVSAWDLCDTRPEAESLAGREVRLLAVEARAAGDAALPAWPPADAVEGAPGDTPPAAATRDRDGAAETPAGADAAASPEAVPGAAAQGRGSPATDAFDGAAPGATDPGGGPPDPAAAPPPPLRLRWDLSRGFGPLEGPFPEIGLSDQVRWITARAAGLVIEAREPGAATLRLRYRSPIPGQSAEVLVNATPGAPLRFDGSGRLDQAGEAALPLDLRAGPNVVALAFAETVREPGSERELVLLLERVELD</sequence>
<feature type="compositionally biased region" description="Low complexity" evidence="1">
    <location>
        <begin position="717"/>
        <end position="736"/>
    </location>
</feature>
<dbReference type="SUPFAM" id="SSF53756">
    <property type="entry name" value="UDP-Glycosyltransferase/glycogen phosphorylase"/>
    <property type="match status" value="1"/>
</dbReference>
<evidence type="ECO:0000256" key="1">
    <source>
        <dbReference type="SAM" id="MobiDB-lite"/>
    </source>
</evidence>
<proteinExistence type="predicted"/>
<protein>
    <recommendedName>
        <fullName evidence="4">Glycosyltransferase</fullName>
    </recommendedName>
</protein>
<evidence type="ECO:0000313" key="3">
    <source>
        <dbReference type="Proteomes" id="UP000597507"/>
    </source>
</evidence>
<accession>A0A8J2ZA08</accession>
<reference evidence="2 3" key="1">
    <citation type="journal article" date="2014" name="Int. J. Syst. Evol. Microbiol.">
        <title>Complete genome sequence of Corynebacterium casei LMG S-19264T (=DSM 44701T), isolated from a smear-ripened cheese.</title>
        <authorList>
            <consortium name="US DOE Joint Genome Institute (JGI-PGF)"/>
            <person name="Walter F."/>
            <person name="Albersmeier A."/>
            <person name="Kalinowski J."/>
            <person name="Ruckert C."/>
        </authorList>
    </citation>
    <scope>NUCLEOTIDE SEQUENCE [LARGE SCALE GENOMIC DNA]</scope>
    <source>
        <strain evidence="2 3">CGMCC 1.16330</strain>
    </source>
</reference>
<feature type="compositionally biased region" description="Pro residues" evidence="1">
    <location>
        <begin position="787"/>
        <end position="800"/>
    </location>
</feature>
<dbReference type="RefSeq" id="WP_188899273.1">
    <property type="nucleotide sequence ID" value="NZ_BMKS01000003.1"/>
</dbReference>
<keyword evidence="3" id="KW-1185">Reference proteome</keyword>
<organism evidence="2 3">
    <name type="scientific">Caldovatus sediminis</name>
    <dbReference type="NCBI Taxonomy" id="2041189"/>
    <lineage>
        <taxon>Bacteria</taxon>
        <taxon>Pseudomonadati</taxon>
        <taxon>Pseudomonadota</taxon>
        <taxon>Alphaproteobacteria</taxon>
        <taxon>Acetobacterales</taxon>
        <taxon>Roseomonadaceae</taxon>
        <taxon>Caldovatus</taxon>
    </lineage>
</organism>
<evidence type="ECO:0000313" key="2">
    <source>
        <dbReference type="EMBL" id="GGG27145.1"/>
    </source>
</evidence>
<dbReference type="Gene3D" id="3.40.50.2000">
    <property type="entry name" value="Glycogen Phosphorylase B"/>
    <property type="match status" value="1"/>
</dbReference>